<name>A0A316VEP9_9BASI</name>
<proteinExistence type="predicted"/>
<dbReference type="PANTHER" id="PTHR13464:SF0">
    <property type="entry name" value="SAP30-BINDING PROTEIN"/>
    <property type="match status" value="1"/>
</dbReference>
<gene>
    <name evidence="1" type="ORF">FA14DRAFT_114256</name>
</gene>
<dbReference type="Pfam" id="PF07818">
    <property type="entry name" value="HCNGP"/>
    <property type="match status" value="1"/>
</dbReference>
<dbReference type="GO" id="GO:0006355">
    <property type="term" value="P:regulation of DNA-templated transcription"/>
    <property type="evidence" value="ECO:0007669"/>
    <property type="project" value="InterPro"/>
</dbReference>
<organism evidence="1 2">
    <name type="scientific">Meira miltonrushii</name>
    <dbReference type="NCBI Taxonomy" id="1280837"/>
    <lineage>
        <taxon>Eukaryota</taxon>
        <taxon>Fungi</taxon>
        <taxon>Dikarya</taxon>
        <taxon>Basidiomycota</taxon>
        <taxon>Ustilaginomycotina</taxon>
        <taxon>Exobasidiomycetes</taxon>
        <taxon>Exobasidiales</taxon>
        <taxon>Brachybasidiaceae</taxon>
        <taxon>Meira</taxon>
    </lineage>
</organism>
<dbReference type="STRING" id="1280837.A0A316VEP9"/>
<dbReference type="InterPro" id="IPR012479">
    <property type="entry name" value="SAP30BP"/>
</dbReference>
<feature type="non-terminal residue" evidence="1">
    <location>
        <position position="58"/>
    </location>
</feature>
<sequence length="58" mass="6590">RETGEGPNASLTAKLAHFHELKQKGTHFNQSLNNNRSFRNPHIYAKLVDWIGVDENTS</sequence>
<dbReference type="Proteomes" id="UP000245771">
    <property type="component" value="Unassembled WGS sequence"/>
</dbReference>
<keyword evidence="2" id="KW-1185">Reference proteome</keyword>
<feature type="non-terminal residue" evidence="1">
    <location>
        <position position="1"/>
    </location>
</feature>
<dbReference type="EMBL" id="KZ819604">
    <property type="protein sequence ID" value="PWN33955.1"/>
    <property type="molecule type" value="Genomic_DNA"/>
</dbReference>
<reference evidence="1 2" key="1">
    <citation type="journal article" date="2018" name="Mol. Biol. Evol.">
        <title>Broad Genomic Sampling Reveals a Smut Pathogenic Ancestry of the Fungal Clade Ustilaginomycotina.</title>
        <authorList>
            <person name="Kijpornyongpan T."/>
            <person name="Mondo S.J."/>
            <person name="Barry K."/>
            <person name="Sandor L."/>
            <person name="Lee J."/>
            <person name="Lipzen A."/>
            <person name="Pangilinan J."/>
            <person name="LaButti K."/>
            <person name="Hainaut M."/>
            <person name="Henrissat B."/>
            <person name="Grigoriev I.V."/>
            <person name="Spatafora J.W."/>
            <person name="Aime M.C."/>
        </authorList>
    </citation>
    <scope>NUCLEOTIDE SEQUENCE [LARGE SCALE GENOMIC DNA]</scope>
    <source>
        <strain evidence="1 2">MCA 3882</strain>
    </source>
</reference>
<protein>
    <submittedName>
        <fullName evidence="1">Uncharacterized protein</fullName>
    </submittedName>
</protein>
<evidence type="ECO:0000313" key="1">
    <source>
        <dbReference type="EMBL" id="PWN33955.1"/>
    </source>
</evidence>
<dbReference type="PANTHER" id="PTHR13464">
    <property type="entry name" value="TRANSCRIPTIONAL REGULATOR PROTEIN HCNGP"/>
    <property type="match status" value="1"/>
</dbReference>
<dbReference type="RefSeq" id="XP_025354257.1">
    <property type="nucleotide sequence ID" value="XM_025496046.1"/>
</dbReference>
<dbReference type="AlphaFoldDB" id="A0A316VEP9"/>
<evidence type="ECO:0000313" key="2">
    <source>
        <dbReference type="Proteomes" id="UP000245771"/>
    </source>
</evidence>
<dbReference type="GO" id="GO:0005634">
    <property type="term" value="C:nucleus"/>
    <property type="evidence" value="ECO:0007669"/>
    <property type="project" value="TreeGrafter"/>
</dbReference>
<dbReference type="GeneID" id="37017827"/>
<dbReference type="OrthoDB" id="1714508at2759"/>
<dbReference type="InParanoid" id="A0A316VEP9"/>
<accession>A0A316VEP9</accession>